<comment type="caution">
    <text evidence="1">The sequence shown here is derived from an EMBL/GenBank/DDBJ whole genome shotgun (WGS) entry which is preliminary data.</text>
</comment>
<proteinExistence type="predicted"/>
<dbReference type="Proteomes" id="UP000236291">
    <property type="component" value="Unassembled WGS sequence"/>
</dbReference>
<name>A0A2K3MGE7_TRIPR</name>
<feature type="non-terminal residue" evidence="1">
    <location>
        <position position="1"/>
    </location>
</feature>
<reference evidence="1 2" key="1">
    <citation type="journal article" date="2014" name="Am. J. Bot.">
        <title>Genome assembly and annotation for red clover (Trifolium pratense; Fabaceae).</title>
        <authorList>
            <person name="Istvanek J."/>
            <person name="Jaros M."/>
            <person name="Krenek A."/>
            <person name="Repkova J."/>
        </authorList>
    </citation>
    <scope>NUCLEOTIDE SEQUENCE [LARGE SCALE GENOMIC DNA]</scope>
    <source>
        <strain evidence="2">cv. Tatra</strain>
        <tissue evidence="1">Young leaves</tissue>
    </source>
</reference>
<dbReference type="AlphaFoldDB" id="A0A2K3MGE7"/>
<evidence type="ECO:0000313" key="2">
    <source>
        <dbReference type="Proteomes" id="UP000236291"/>
    </source>
</evidence>
<gene>
    <name evidence="1" type="ORF">L195_g045975</name>
</gene>
<sequence length="53" mass="5266">VVAASAICAPRCRGNALDNIYEHGNTAFCTPSAGSSAPGANGGAWTLVRGANF</sequence>
<accession>A0A2K3MGE7</accession>
<protein>
    <submittedName>
        <fullName evidence="1">Uncharacterized protein</fullName>
    </submittedName>
</protein>
<reference evidence="1 2" key="2">
    <citation type="journal article" date="2017" name="Front. Plant Sci.">
        <title>Gene Classification and Mining of Molecular Markers Useful in Red Clover (Trifolium pratense) Breeding.</title>
        <authorList>
            <person name="Istvanek J."/>
            <person name="Dluhosova J."/>
            <person name="Dluhos P."/>
            <person name="Patkova L."/>
            <person name="Nedelnik J."/>
            <person name="Repkova J."/>
        </authorList>
    </citation>
    <scope>NUCLEOTIDE SEQUENCE [LARGE SCALE GENOMIC DNA]</scope>
    <source>
        <strain evidence="2">cv. Tatra</strain>
        <tissue evidence="1">Young leaves</tissue>
    </source>
</reference>
<dbReference type="EMBL" id="ASHM01061088">
    <property type="protein sequence ID" value="PNX89853.1"/>
    <property type="molecule type" value="Genomic_DNA"/>
</dbReference>
<organism evidence="1 2">
    <name type="scientific">Trifolium pratense</name>
    <name type="common">Red clover</name>
    <dbReference type="NCBI Taxonomy" id="57577"/>
    <lineage>
        <taxon>Eukaryota</taxon>
        <taxon>Viridiplantae</taxon>
        <taxon>Streptophyta</taxon>
        <taxon>Embryophyta</taxon>
        <taxon>Tracheophyta</taxon>
        <taxon>Spermatophyta</taxon>
        <taxon>Magnoliopsida</taxon>
        <taxon>eudicotyledons</taxon>
        <taxon>Gunneridae</taxon>
        <taxon>Pentapetalae</taxon>
        <taxon>rosids</taxon>
        <taxon>fabids</taxon>
        <taxon>Fabales</taxon>
        <taxon>Fabaceae</taxon>
        <taxon>Papilionoideae</taxon>
        <taxon>50 kb inversion clade</taxon>
        <taxon>NPAAA clade</taxon>
        <taxon>Hologalegina</taxon>
        <taxon>IRL clade</taxon>
        <taxon>Trifolieae</taxon>
        <taxon>Trifolium</taxon>
    </lineage>
</organism>
<evidence type="ECO:0000313" key="1">
    <source>
        <dbReference type="EMBL" id="PNX89853.1"/>
    </source>
</evidence>